<feature type="region of interest" description="Disordered" evidence="2">
    <location>
        <begin position="701"/>
        <end position="720"/>
    </location>
</feature>
<dbReference type="AlphaFoldDB" id="A0A9N8E3F1"/>
<keyword evidence="4" id="KW-1185">Reference proteome</keyword>
<feature type="region of interest" description="Disordered" evidence="2">
    <location>
        <begin position="464"/>
        <end position="483"/>
    </location>
</feature>
<sequence length="720" mass="78845">MSTKPKVTPLSKLAKQQIQLDLEAHSSFKPGQIVALREGLYGGKYKRAAQNRINYLIGLKKTNPVKYFQALAAAQVFCATATNIGNQEDLPSDDESTLATVKGDGLLLASDSEDDDLLEPVDQTYRTRSASKTKETPKKKPAKTKETPKSKGKKAEKLTSPPFSSININTPSKSRTTAPKVLFSPLSSPISTMSTVATHDGPLQSNLIRFATIEEASEFADDVINVEFDLPEDNAHGLFIQKVDDVRVSPTELITKLKVLVPTFIDLRDFSNTSCFIVCGGSGLMITLPTLPHYILHEHGDLLGQEKVKCQRTIDKTAEMMTSIIGDRTRSQKKLLLLMPEGLGLSADFTENIRRTDVKVHGKLREKTSVYNVANRSIKQLFYSLYWQLRIVNESRQLMAQIDDDQMGIESAFEGMNLLAGSASMEIETTSRHQQQAPPRLADQPAQAPPRLAQASHSFFATTTMSSNNQQTRRPAGPVSHSFMSAARPSTISASSFPTAPTHPVQERPSPPVDVSSFPTAPTHPVQHPSPAPTHPVQQPSPAAGVASSFPTAPTHSVEPIPASVPSAPTHPVQPSAGPKMAPLPKPVLDKSSQVAHRGGGRLANARELRNNRIDTASRHRQQKRLQKIARVRAENSAKEMRQQLNNAPTELQQTTSQQTAMADASDQKMDADIEELELDIENAQAEYNTLQQELHNNNQEENMGGLFEEGKKGGDAFDY</sequence>
<organism evidence="3 4">
    <name type="scientific">Seminavis robusta</name>
    <dbReference type="NCBI Taxonomy" id="568900"/>
    <lineage>
        <taxon>Eukaryota</taxon>
        <taxon>Sar</taxon>
        <taxon>Stramenopiles</taxon>
        <taxon>Ochrophyta</taxon>
        <taxon>Bacillariophyta</taxon>
        <taxon>Bacillariophyceae</taxon>
        <taxon>Bacillariophycidae</taxon>
        <taxon>Naviculales</taxon>
        <taxon>Naviculaceae</taxon>
        <taxon>Seminavis</taxon>
    </lineage>
</organism>
<name>A0A9N8E3F1_9STRA</name>
<feature type="compositionally biased region" description="Basic and acidic residues" evidence="2">
    <location>
        <begin position="709"/>
        <end position="720"/>
    </location>
</feature>
<feature type="compositionally biased region" description="Polar residues" evidence="2">
    <location>
        <begin position="488"/>
        <end position="499"/>
    </location>
</feature>
<evidence type="ECO:0000256" key="1">
    <source>
        <dbReference type="SAM" id="Coils"/>
    </source>
</evidence>
<feature type="compositionally biased region" description="Polar residues" evidence="2">
    <location>
        <begin position="464"/>
        <end position="473"/>
    </location>
</feature>
<feature type="region of interest" description="Disordered" evidence="2">
    <location>
        <begin position="117"/>
        <end position="178"/>
    </location>
</feature>
<gene>
    <name evidence="3" type="ORF">SEMRO_514_G158130.1</name>
</gene>
<feature type="coiled-coil region" evidence="1">
    <location>
        <begin position="667"/>
        <end position="701"/>
    </location>
</feature>
<feature type="region of interest" description="Disordered" evidence="2">
    <location>
        <begin position="488"/>
        <end position="623"/>
    </location>
</feature>
<evidence type="ECO:0000313" key="3">
    <source>
        <dbReference type="EMBL" id="CAB9512024.1"/>
    </source>
</evidence>
<feature type="compositionally biased region" description="Polar residues" evidence="2">
    <location>
        <begin position="161"/>
        <end position="177"/>
    </location>
</feature>
<keyword evidence="1" id="KW-0175">Coiled coil</keyword>
<comment type="caution">
    <text evidence="3">The sequence shown here is derived from an EMBL/GenBank/DDBJ whole genome shotgun (WGS) entry which is preliminary data.</text>
</comment>
<evidence type="ECO:0000256" key="2">
    <source>
        <dbReference type="SAM" id="MobiDB-lite"/>
    </source>
</evidence>
<feature type="region of interest" description="Disordered" evidence="2">
    <location>
        <begin position="426"/>
        <end position="453"/>
    </location>
</feature>
<proteinExistence type="predicted"/>
<feature type="compositionally biased region" description="Basic and acidic residues" evidence="2">
    <location>
        <begin position="132"/>
        <end position="157"/>
    </location>
</feature>
<feature type="compositionally biased region" description="Basic and acidic residues" evidence="2">
    <location>
        <begin position="605"/>
        <end position="618"/>
    </location>
</feature>
<protein>
    <submittedName>
        <fullName evidence="3">Uncharacterized protein</fullName>
    </submittedName>
</protein>
<accession>A0A9N8E3F1</accession>
<evidence type="ECO:0000313" key="4">
    <source>
        <dbReference type="Proteomes" id="UP001153069"/>
    </source>
</evidence>
<feature type="compositionally biased region" description="Low complexity" evidence="2">
    <location>
        <begin position="434"/>
        <end position="453"/>
    </location>
</feature>
<dbReference type="EMBL" id="CAICTM010000513">
    <property type="protein sequence ID" value="CAB9512024.1"/>
    <property type="molecule type" value="Genomic_DNA"/>
</dbReference>
<reference evidence="3" key="1">
    <citation type="submission" date="2020-06" db="EMBL/GenBank/DDBJ databases">
        <authorList>
            <consortium name="Plant Systems Biology data submission"/>
        </authorList>
    </citation>
    <scope>NUCLEOTIDE SEQUENCE</scope>
    <source>
        <strain evidence="3">D6</strain>
    </source>
</reference>
<dbReference type="Proteomes" id="UP001153069">
    <property type="component" value="Unassembled WGS sequence"/>
</dbReference>